<dbReference type="PROSITE" id="PS50135">
    <property type="entry name" value="ZF_ZZ_2"/>
    <property type="match status" value="2"/>
</dbReference>
<dbReference type="GO" id="GO:0008270">
    <property type="term" value="F:zinc ion binding"/>
    <property type="evidence" value="ECO:0007669"/>
    <property type="project" value="UniProtKB-KW"/>
</dbReference>
<dbReference type="Gene3D" id="3.10.20.90">
    <property type="entry name" value="Phosphatidylinositol 3-kinase Catalytic Subunit, Chain A, domain 1"/>
    <property type="match status" value="1"/>
</dbReference>
<dbReference type="Pfam" id="PF00564">
    <property type="entry name" value="PB1"/>
    <property type="match status" value="1"/>
</dbReference>
<sequence>MAFVLKVEYEGELRRVLAKLSEEGEFSFAEVEKRIRDVFDFPRSSELKLTYQDRDGDIVTMGNDQDLTDGCIFQELNPLRLQMTLLPTSKLEPADMDVEAYADQSVPEIVEKLVKLSEPVFRDYFTAEQMPEVLSHIVGRVIDNISFIALTAQRNNPKRVEEKGATHLHVTCDNCKISPIVGPRYKSMKKFDYDLCSKCYVWVGNEGEYRRVVQPLNYNGPAVGALTANIGGLSLHPEPTGSETNTPTDGNKTEEQHEVHPTVTCDVCEMKPIVGPRYKSMKIFNYDLCGSCFASEGNAVEYRRMAPPLPRPCPASSNIGAFRPIQNNIPVNMMWRSIPGIPLFLGPRGGRCRMGYVRS</sequence>
<dbReference type="PANTHER" id="PTHR20930:SF0">
    <property type="entry name" value="PROTEIN ILRUN"/>
    <property type="match status" value="1"/>
</dbReference>
<evidence type="ECO:0000256" key="4">
    <source>
        <dbReference type="PROSITE-ProRule" id="PRU00228"/>
    </source>
</evidence>
<dbReference type="EMBL" id="JBHFFA010000003">
    <property type="protein sequence ID" value="KAL2632659.1"/>
    <property type="molecule type" value="Genomic_DNA"/>
</dbReference>
<feature type="domain" description="ZZ-type" evidence="6">
    <location>
        <begin position="260"/>
        <end position="330"/>
    </location>
</feature>
<evidence type="ECO:0000256" key="1">
    <source>
        <dbReference type="ARBA" id="ARBA00022723"/>
    </source>
</evidence>
<dbReference type="InterPro" id="IPR000270">
    <property type="entry name" value="PB1_dom"/>
</dbReference>
<feature type="domain" description="ZZ-type" evidence="6">
    <location>
        <begin position="167"/>
        <end position="217"/>
    </location>
</feature>
<dbReference type="Pfam" id="PF00569">
    <property type="entry name" value="ZZ"/>
    <property type="match status" value="2"/>
</dbReference>
<dbReference type="InterPro" id="IPR043145">
    <property type="entry name" value="Znf_ZZ_sf"/>
</dbReference>
<dbReference type="SMART" id="SM00666">
    <property type="entry name" value="PB1"/>
    <property type="match status" value="1"/>
</dbReference>
<keyword evidence="9" id="KW-1185">Reference proteome</keyword>
<accession>A0ABD1YPF0</accession>
<dbReference type="PANTHER" id="PTHR20930">
    <property type="entry name" value="OVARIAN CARCINOMA ANTIGEN CA125-RELATED"/>
    <property type="match status" value="1"/>
</dbReference>
<evidence type="ECO:0000313" key="9">
    <source>
        <dbReference type="Proteomes" id="UP001605036"/>
    </source>
</evidence>
<keyword evidence="2 4" id="KW-0863">Zinc-finger</keyword>
<organism evidence="8 9">
    <name type="scientific">Riccia fluitans</name>
    <dbReference type="NCBI Taxonomy" id="41844"/>
    <lineage>
        <taxon>Eukaryota</taxon>
        <taxon>Viridiplantae</taxon>
        <taxon>Streptophyta</taxon>
        <taxon>Embryophyta</taxon>
        <taxon>Marchantiophyta</taxon>
        <taxon>Marchantiopsida</taxon>
        <taxon>Marchantiidae</taxon>
        <taxon>Marchantiales</taxon>
        <taxon>Ricciaceae</taxon>
        <taxon>Riccia</taxon>
    </lineage>
</organism>
<evidence type="ECO:0008006" key="10">
    <source>
        <dbReference type="Google" id="ProtNLM"/>
    </source>
</evidence>
<feature type="region of interest" description="Disordered" evidence="5">
    <location>
        <begin position="234"/>
        <end position="258"/>
    </location>
</feature>
<gene>
    <name evidence="8" type="ORF">R1flu_004138</name>
</gene>
<evidence type="ECO:0000313" key="8">
    <source>
        <dbReference type="EMBL" id="KAL2632659.1"/>
    </source>
</evidence>
<evidence type="ECO:0000259" key="6">
    <source>
        <dbReference type="PROSITE" id="PS50135"/>
    </source>
</evidence>
<proteinExistence type="predicted"/>
<dbReference type="SUPFAM" id="SSF57850">
    <property type="entry name" value="RING/U-box"/>
    <property type="match status" value="2"/>
</dbReference>
<comment type="caution">
    <text evidence="8">The sequence shown here is derived from an EMBL/GenBank/DDBJ whole genome shotgun (WGS) entry which is preliminary data.</text>
</comment>
<dbReference type="InterPro" id="IPR053793">
    <property type="entry name" value="PB1-like"/>
</dbReference>
<evidence type="ECO:0000256" key="5">
    <source>
        <dbReference type="SAM" id="MobiDB-lite"/>
    </source>
</evidence>
<evidence type="ECO:0000256" key="2">
    <source>
        <dbReference type="ARBA" id="ARBA00022771"/>
    </source>
</evidence>
<keyword evidence="1" id="KW-0479">Metal-binding</keyword>
<dbReference type="Gene3D" id="3.30.60.90">
    <property type="match status" value="2"/>
</dbReference>
<evidence type="ECO:0000259" key="7">
    <source>
        <dbReference type="PROSITE" id="PS51745"/>
    </source>
</evidence>
<feature type="compositionally biased region" description="Polar residues" evidence="5">
    <location>
        <begin position="241"/>
        <end position="250"/>
    </location>
</feature>
<dbReference type="PROSITE" id="PS51745">
    <property type="entry name" value="PB1"/>
    <property type="match status" value="1"/>
</dbReference>
<name>A0ABD1YPF0_9MARC</name>
<dbReference type="Proteomes" id="UP001605036">
    <property type="component" value="Unassembled WGS sequence"/>
</dbReference>
<dbReference type="SMART" id="SM00291">
    <property type="entry name" value="ZnF_ZZ"/>
    <property type="match status" value="2"/>
</dbReference>
<evidence type="ECO:0000256" key="3">
    <source>
        <dbReference type="ARBA" id="ARBA00022833"/>
    </source>
</evidence>
<dbReference type="InterPro" id="IPR000433">
    <property type="entry name" value="Znf_ZZ"/>
</dbReference>
<reference evidence="8 9" key="1">
    <citation type="submission" date="2024-09" db="EMBL/GenBank/DDBJ databases">
        <title>Chromosome-scale assembly of Riccia fluitans.</title>
        <authorList>
            <person name="Paukszto L."/>
            <person name="Sawicki J."/>
            <person name="Karawczyk K."/>
            <person name="Piernik-Szablinska J."/>
            <person name="Szczecinska M."/>
            <person name="Mazdziarz M."/>
        </authorList>
    </citation>
    <scope>NUCLEOTIDE SEQUENCE [LARGE SCALE GENOMIC DNA]</scope>
    <source>
        <strain evidence="8">Rf_01</strain>
        <tissue evidence="8">Aerial parts of the thallus</tissue>
    </source>
</reference>
<feature type="domain" description="PB1" evidence="7">
    <location>
        <begin position="2"/>
        <end position="86"/>
    </location>
</feature>
<keyword evidence="3" id="KW-0862">Zinc</keyword>
<dbReference type="SUPFAM" id="SSF54277">
    <property type="entry name" value="CAD &amp; PB1 domains"/>
    <property type="match status" value="1"/>
</dbReference>
<dbReference type="AlphaFoldDB" id="A0ABD1YPF0"/>
<protein>
    <recommendedName>
        <fullName evidence="10">ZZ-type domain-containing protein</fullName>
    </recommendedName>
</protein>